<gene>
    <name evidence="1" type="ORF">LTSEURB_1431</name>
</gene>
<proteinExistence type="predicted"/>
<accession>G5RT47</accession>
<dbReference type="EMBL" id="AFCW01000585">
    <property type="protein sequence ID" value="EHD05243.1"/>
    <property type="molecule type" value="Genomic_DNA"/>
</dbReference>
<name>G5RT47_SALET</name>
<reference evidence="1 2" key="1">
    <citation type="journal article" date="2011" name="BMC Genomics">
        <title>Genome sequencing reveals diversification of virulence factor content and possible host adaptation in distinct subpopulations of Salmonella enterica.</title>
        <authorList>
            <person name="den Bakker H.C."/>
            <person name="Moreno Switt A.I."/>
            <person name="Govoni G."/>
            <person name="Cummings C.A."/>
            <person name="Ranieri M.L."/>
            <person name="Degoricija L."/>
            <person name="Hoelzer K."/>
            <person name="Rodriguez-Rivera L.D."/>
            <person name="Brown S."/>
            <person name="Bolchacova E."/>
            <person name="Furtado M.R."/>
            <person name="Wiedmann M."/>
        </authorList>
    </citation>
    <scope>NUCLEOTIDE SEQUENCE [LARGE SCALE GENOMIC DNA]</scope>
    <source>
        <strain evidence="1 2">R8-2977</strain>
    </source>
</reference>
<sequence length="35" mass="4282">FLWCYASNTLKVAKMSGFRFVQVPMRRWSMVWHMS</sequence>
<dbReference type="AlphaFoldDB" id="G5RT47"/>
<evidence type="ECO:0000313" key="2">
    <source>
        <dbReference type="Proteomes" id="UP000004776"/>
    </source>
</evidence>
<evidence type="ECO:0000313" key="1">
    <source>
        <dbReference type="EMBL" id="EHD05243.1"/>
    </source>
</evidence>
<protein>
    <submittedName>
        <fullName evidence="1">Uncharacterized protein</fullName>
    </submittedName>
</protein>
<organism evidence="1 2">
    <name type="scientific">Salmonella enterica subsp. enterica serovar Urbana str. R8-2977</name>
    <dbReference type="NCBI Taxonomy" id="913084"/>
    <lineage>
        <taxon>Bacteria</taxon>
        <taxon>Pseudomonadati</taxon>
        <taxon>Pseudomonadota</taxon>
        <taxon>Gammaproteobacteria</taxon>
        <taxon>Enterobacterales</taxon>
        <taxon>Enterobacteriaceae</taxon>
        <taxon>Salmonella</taxon>
    </lineage>
</organism>
<feature type="non-terminal residue" evidence="1">
    <location>
        <position position="1"/>
    </location>
</feature>
<comment type="caution">
    <text evidence="1">The sequence shown here is derived from an EMBL/GenBank/DDBJ whole genome shotgun (WGS) entry which is preliminary data.</text>
</comment>
<dbReference type="Proteomes" id="UP000004776">
    <property type="component" value="Unassembled WGS sequence"/>
</dbReference>